<accession>A0A078KMZ3</accession>
<dbReference type="EMBL" id="LM995447">
    <property type="protein sequence ID" value="CDZ23862.1"/>
    <property type="molecule type" value="Genomic_DNA"/>
</dbReference>
<protein>
    <submittedName>
        <fullName evidence="1">Uncharacterized protein</fullName>
    </submittedName>
</protein>
<evidence type="ECO:0000313" key="2">
    <source>
        <dbReference type="Proteomes" id="UP000032431"/>
    </source>
</evidence>
<name>A0A078KMZ3_9FIRM</name>
<gene>
    <name evidence="1" type="ORF">CCDG5_0733</name>
</gene>
<evidence type="ECO:0000313" key="1">
    <source>
        <dbReference type="EMBL" id="CDZ23862.1"/>
    </source>
</evidence>
<dbReference type="KEGG" id="ccel:CCDG5_0733"/>
<reference evidence="2" key="1">
    <citation type="submission" date="2014-07" db="EMBL/GenBank/DDBJ databases">
        <authorList>
            <person name="Wibberg D."/>
        </authorList>
    </citation>
    <scope>NUCLEOTIDE SEQUENCE [LARGE SCALE GENOMIC DNA]</scope>
    <source>
        <strain evidence="2">DG5</strain>
    </source>
</reference>
<dbReference type="HOGENOM" id="CLU_3023953_0_0_9"/>
<proteinExistence type="predicted"/>
<dbReference type="AlphaFoldDB" id="A0A078KMZ3"/>
<dbReference type="Proteomes" id="UP000032431">
    <property type="component" value="Chromosome I"/>
</dbReference>
<dbReference type="PATRIC" id="fig|29343.3.peg.767"/>
<keyword evidence="2" id="KW-1185">Reference proteome</keyword>
<organism evidence="1 2">
    <name type="scientific">[Clostridium] cellulosi</name>
    <dbReference type="NCBI Taxonomy" id="29343"/>
    <lineage>
        <taxon>Bacteria</taxon>
        <taxon>Bacillati</taxon>
        <taxon>Bacillota</taxon>
        <taxon>Clostridia</taxon>
        <taxon>Eubacteriales</taxon>
        <taxon>Oscillospiraceae</taxon>
        <taxon>Oscillospiraceae incertae sedis</taxon>
    </lineage>
</organism>
<sequence>MSKEIFHAGEKVKHPKFGQGFIRILKPFEKSFVEFIGDNGSHCEWVKNTEIVKAN</sequence>
<dbReference type="STRING" id="29343.CCDG5_0733"/>